<protein>
    <submittedName>
        <fullName evidence="1">Uncharacterized protein</fullName>
    </submittedName>
</protein>
<reference evidence="1" key="1">
    <citation type="submission" date="2022-01" db="EMBL/GenBank/DDBJ databases">
        <title>Vibrio aestuarianus Clade A and Clade B isolates are associated with Pacific oyster (Crassostrea gigas) disease outbreaks across Ireland.</title>
        <authorList>
            <person name="Coyle N."/>
            <person name="O'Toole C."/>
            <person name="Thomas J.C.L."/>
            <person name="Ryder D."/>
            <person name="Cheslett D."/>
            <person name="Feist S."/>
            <person name="Bean T."/>
            <person name="Joseph A."/>
            <person name="Waina A."/>
            <person name="Feil E."/>
            <person name="Verner-Jeffreys D.W."/>
        </authorList>
    </citation>
    <scope>NUCLEOTIDE SEQUENCE</scope>
    <source>
        <strain evidence="1">S/17/14 A</strain>
    </source>
</reference>
<dbReference type="Proteomes" id="UP001159663">
    <property type="component" value="Unassembled WGS sequence"/>
</dbReference>
<evidence type="ECO:0000313" key="2">
    <source>
        <dbReference type="Proteomes" id="UP001159663"/>
    </source>
</evidence>
<proteinExistence type="predicted"/>
<sequence length="89" mass="10303">MTHADVTQHLYRFWVEAYHQDMHCLKESTPSSLVSQAQSELIHESILDRLHEVRVYAETSGEHRLAQSIDDACTKMYLFNEAPSKELAQ</sequence>
<organism evidence="1 2">
    <name type="scientific">Vibrio splendidus</name>
    <dbReference type="NCBI Taxonomy" id="29497"/>
    <lineage>
        <taxon>Bacteria</taxon>
        <taxon>Pseudomonadati</taxon>
        <taxon>Pseudomonadota</taxon>
        <taxon>Gammaproteobacteria</taxon>
        <taxon>Vibrionales</taxon>
        <taxon>Vibrionaceae</taxon>
        <taxon>Vibrio</taxon>
    </lineage>
</organism>
<accession>A0A2N7KF84</accession>
<name>A0A2N7KF84_VIBSP</name>
<gene>
    <name evidence="1" type="ORF">L8R85_24925</name>
</gene>
<dbReference type="EMBL" id="JAKMYX010000181">
    <property type="protein sequence ID" value="MDH5924249.1"/>
    <property type="molecule type" value="Genomic_DNA"/>
</dbReference>
<evidence type="ECO:0000313" key="1">
    <source>
        <dbReference type="EMBL" id="MDH5924249.1"/>
    </source>
</evidence>
<comment type="caution">
    <text evidence="1">The sequence shown here is derived from an EMBL/GenBank/DDBJ whole genome shotgun (WGS) entry which is preliminary data.</text>
</comment>
<dbReference type="RefSeq" id="WP_017081569.1">
    <property type="nucleotide sequence ID" value="NZ_CAWNUI010000039.1"/>
</dbReference>
<dbReference type="AlphaFoldDB" id="A0A2N7KF84"/>